<comment type="caution">
    <text evidence="1">The sequence shown here is derived from an EMBL/GenBank/DDBJ whole genome shotgun (WGS) entry which is preliminary data.</text>
</comment>
<accession>A0A6A7ZP11</accession>
<dbReference type="RefSeq" id="WP_027990889.1">
    <property type="nucleotide sequence ID" value="NZ_CP088116.1"/>
</dbReference>
<organism evidence="1">
    <name type="scientific">Rhizobium meliloti</name>
    <name type="common">Ensifer meliloti</name>
    <name type="synonym">Sinorhizobium meliloti</name>
    <dbReference type="NCBI Taxonomy" id="382"/>
    <lineage>
        <taxon>Bacteria</taxon>
        <taxon>Pseudomonadati</taxon>
        <taxon>Pseudomonadota</taxon>
        <taxon>Alphaproteobacteria</taxon>
        <taxon>Hyphomicrobiales</taxon>
        <taxon>Rhizobiaceae</taxon>
        <taxon>Sinorhizobium/Ensifer group</taxon>
        <taxon>Sinorhizobium</taxon>
    </lineage>
</organism>
<sequence length="130" mass="14303">MLGRGFLLGVAVGCVLGVYVAPYLSRPTVGMGNIPGSILPQMNEATAVPEKGTWPTDDQAKTQLFALSKWDLKRHGNGSTVNVKRCMQIADQEIACKLFAQLKWIDGETQIEAVFQRQDGHWTMIAAKNR</sequence>
<evidence type="ECO:0000313" key="1">
    <source>
        <dbReference type="EMBL" id="MQW03567.1"/>
    </source>
</evidence>
<evidence type="ECO:0008006" key="2">
    <source>
        <dbReference type="Google" id="ProtNLM"/>
    </source>
</evidence>
<reference evidence="1" key="1">
    <citation type="journal article" date="2013" name="Genome Biol.">
        <title>Comparative genomics of the core and accessory genomes of 48 Sinorhizobium strains comprising five genospecies.</title>
        <authorList>
            <person name="Sugawara M."/>
            <person name="Epstein B."/>
            <person name="Badgley B.D."/>
            <person name="Unno T."/>
            <person name="Xu L."/>
            <person name="Reese J."/>
            <person name="Gyaneshwar P."/>
            <person name="Denny R."/>
            <person name="Mudge J."/>
            <person name="Bharti A.K."/>
            <person name="Farmer A.D."/>
            <person name="May G.D."/>
            <person name="Woodward J.E."/>
            <person name="Medigue C."/>
            <person name="Vallenet D."/>
            <person name="Lajus A."/>
            <person name="Rouy Z."/>
            <person name="Martinez-Vaz B."/>
            <person name="Tiffin P."/>
            <person name="Young N.D."/>
            <person name="Sadowsky M.J."/>
        </authorList>
    </citation>
    <scope>NUCLEOTIDE SEQUENCE</scope>
    <source>
        <strain evidence="1">M30</strain>
    </source>
</reference>
<protein>
    <recommendedName>
        <fullName evidence="2">Surface antigen domain-containing protein</fullName>
    </recommendedName>
</protein>
<proteinExistence type="predicted"/>
<dbReference type="AlphaFoldDB" id="A0A6A7ZP11"/>
<name>A0A6A7ZP11_RHIML</name>
<gene>
    <name evidence="1" type="ORF">GHK45_07025</name>
</gene>
<dbReference type="EMBL" id="WISP01000058">
    <property type="protein sequence ID" value="MQW03567.1"/>
    <property type="molecule type" value="Genomic_DNA"/>
</dbReference>